<evidence type="ECO:0000256" key="1">
    <source>
        <dbReference type="SAM" id="Phobius"/>
    </source>
</evidence>
<dbReference type="InterPro" id="IPR025962">
    <property type="entry name" value="SdpI/YhfL"/>
</dbReference>
<keyword evidence="1" id="KW-0812">Transmembrane</keyword>
<dbReference type="Pfam" id="PF13630">
    <property type="entry name" value="SdpI"/>
    <property type="match status" value="1"/>
</dbReference>
<keyword evidence="1" id="KW-0472">Membrane</keyword>
<evidence type="ECO:0000313" key="2">
    <source>
        <dbReference type="EMBL" id="SKA36174.1"/>
    </source>
</evidence>
<sequence length="128" mass="12754">MEHLIGIVSLAVGLLTAAGVLLAVARSAAKGELERNPMVGIRTRTTLSSDAAWRAGHRAAAPWLTRAAQTALVAGIVSGVIAVVQAVTGAGGAAVLAVPGAGWILFLLLVVVAVRRADTAGRAATEGA</sequence>
<reference evidence="2 3" key="1">
    <citation type="submission" date="2017-02" db="EMBL/GenBank/DDBJ databases">
        <authorList>
            <person name="Peterson S.W."/>
        </authorList>
    </citation>
    <scope>NUCLEOTIDE SEQUENCE [LARGE SCALE GENOMIC DNA]</scope>
    <source>
        <strain evidence="2 3">DSM 45154</strain>
    </source>
</reference>
<feature type="transmembrane region" description="Helical" evidence="1">
    <location>
        <begin position="6"/>
        <end position="25"/>
    </location>
</feature>
<evidence type="ECO:0000313" key="3">
    <source>
        <dbReference type="Proteomes" id="UP000190637"/>
    </source>
</evidence>
<proteinExistence type="predicted"/>
<accession>A0A1T4T6R6</accession>
<keyword evidence="3" id="KW-1185">Reference proteome</keyword>
<feature type="transmembrane region" description="Helical" evidence="1">
    <location>
        <begin position="93"/>
        <end position="114"/>
    </location>
</feature>
<gene>
    <name evidence="2" type="ORF">SAMN02745673_04586</name>
</gene>
<keyword evidence="1" id="KW-1133">Transmembrane helix</keyword>
<organism evidence="2 3">
    <name type="scientific">Marinactinospora thermotolerans DSM 45154</name>
    <dbReference type="NCBI Taxonomy" id="1122192"/>
    <lineage>
        <taxon>Bacteria</taxon>
        <taxon>Bacillati</taxon>
        <taxon>Actinomycetota</taxon>
        <taxon>Actinomycetes</taxon>
        <taxon>Streptosporangiales</taxon>
        <taxon>Nocardiopsidaceae</taxon>
        <taxon>Marinactinospora</taxon>
    </lineage>
</organism>
<dbReference type="RefSeq" id="WP_078763807.1">
    <property type="nucleotide sequence ID" value="NZ_FUWS01000015.1"/>
</dbReference>
<dbReference type="EMBL" id="FUWS01000015">
    <property type="protein sequence ID" value="SKA36174.1"/>
    <property type="molecule type" value="Genomic_DNA"/>
</dbReference>
<dbReference type="Proteomes" id="UP000190637">
    <property type="component" value="Unassembled WGS sequence"/>
</dbReference>
<dbReference type="AlphaFoldDB" id="A0A1T4T6R6"/>
<name>A0A1T4T6R6_9ACTN</name>
<feature type="transmembrane region" description="Helical" evidence="1">
    <location>
        <begin position="67"/>
        <end position="87"/>
    </location>
</feature>
<protein>
    <submittedName>
        <fullName evidence="2">SdpI/YhfL protein family protein</fullName>
    </submittedName>
</protein>